<gene>
    <name evidence="1" type="ORF">TH19_09970</name>
</gene>
<protein>
    <submittedName>
        <fullName evidence="1">Uncharacterized protein</fullName>
    </submittedName>
</protein>
<dbReference type="Proteomes" id="UP000253226">
    <property type="component" value="Unassembled WGS sequence"/>
</dbReference>
<dbReference type="EMBL" id="JPWF01000005">
    <property type="protein sequence ID" value="RCK37568.1"/>
    <property type="molecule type" value="Genomic_DNA"/>
</dbReference>
<dbReference type="RefSeq" id="WP_114102106.1">
    <property type="nucleotide sequence ID" value="NZ_JPWF01000005.1"/>
</dbReference>
<proteinExistence type="predicted"/>
<reference evidence="1 2" key="1">
    <citation type="submission" date="2014-07" db="EMBL/GenBank/DDBJ databases">
        <title>Draft genome sequence of Thalassospira profundimaris 35.</title>
        <authorList>
            <person name="Lai Q."/>
            <person name="Shao Z."/>
        </authorList>
    </citation>
    <scope>NUCLEOTIDE SEQUENCE [LARGE SCALE GENOMIC DNA]</scope>
    <source>
        <strain evidence="1 2">35</strain>
    </source>
</reference>
<dbReference type="Pfam" id="PF21983">
    <property type="entry name" value="NikA-like"/>
    <property type="match status" value="1"/>
</dbReference>
<accession>A0A367W7Z8</accession>
<dbReference type="OrthoDB" id="7779024at2"/>
<dbReference type="AlphaFoldDB" id="A0A367W7Z8"/>
<sequence>MVARNRFLKIRVSEQEKKLFKSGANTSGMNLSVWARQSLALAARKKTIESYRELIQAIYSVQTELNCVGNNINQLTRYAHSKHEQADLVYIKCLLQGMSEKINSLR</sequence>
<comment type="caution">
    <text evidence="1">The sequence shown here is derived from an EMBL/GenBank/DDBJ whole genome shotgun (WGS) entry which is preliminary data.</text>
</comment>
<dbReference type="InterPro" id="IPR053842">
    <property type="entry name" value="NikA-like"/>
</dbReference>
<name>A0A367W7Z8_9PROT</name>
<evidence type="ECO:0000313" key="2">
    <source>
        <dbReference type="Proteomes" id="UP000253226"/>
    </source>
</evidence>
<evidence type="ECO:0000313" key="1">
    <source>
        <dbReference type="EMBL" id="RCK37568.1"/>
    </source>
</evidence>
<organism evidence="1 2">
    <name type="scientific">Thalassospira profundimaris</name>
    <dbReference type="NCBI Taxonomy" id="502049"/>
    <lineage>
        <taxon>Bacteria</taxon>
        <taxon>Pseudomonadati</taxon>
        <taxon>Pseudomonadota</taxon>
        <taxon>Alphaproteobacteria</taxon>
        <taxon>Rhodospirillales</taxon>
        <taxon>Thalassospiraceae</taxon>
        <taxon>Thalassospira</taxon>
    </lineage>
</organism>